<evidence type="ECO:0000256" key="1">
    <source>
        <dbReference type="SAM" id="MobiDB-lite"/>
    </source>
</evidence>
<gene>
    <name evidence="2" type="ORF">M5K25_023339</name>
</gene>
<evidence type="ECO:0000313" key="2">
    <source>
        <dbReference type="EMBL" id="KAL0908830.1"/>
    </source>
</evidence>
<organism evidence="2 3">
    <name type="scientific">Dendrobium thyrsiflorum</name>
    <name type="common">Pinecone-like raceme dendrobium</name>
    <name type="synonym">Orchid</name>
    <dbReference type="NCBI Taxonomy" id="117978"/>
    <lineage>
        <taxon>Eukaryota</taxon>
        <taxon>Viridiplantae</taxon>
        <taxon>Streptophyta</taxon>
        <taxon>Embryophyta</taxon>
        <taxon>Tracheophyta</taxon>
        <taxon>Spermatophyta</taxon>
        <taxon>Magnoliopsida</taxon>
        <taxon>Liliopsida</taxon>
        <taxon>Asparagales</taxon>
        <taxon>Orchidaceae</taxon>
        <taxon>Epidendroideae</taxon>
        <taxon>Malaxideae</taxon>
        <taxon>Dendrobiinae</taxon>
        <taxon>Dendrobium</taxon>
    </lineage>
</organism>
<sequence>MPIDAGFSFDLRLVFHVKNSGVLLLPVCVLDIRTTLRRKISNSIAAYILARNNYDDDSNQDPPSDEGEVQTSVEREQAQKEVNAQDKFYYFTLMGSESVFVALRAFESFFFFFISEAYKLRPCALYEKKGRKKVNGPSIGAETTSRTAANSSPKLPKKGEGGRPFGQAQNSKKSPTVQQPAIKECHGNPTEKGPRQQAEPRSRKCPKTAHRTQNVSHKASTGNQTVSRPAQGTNPSATQQESNAQHREPKGPTGNRGGGGGVERKPKRQNTNQKTSVSSTKESKLHPSRNLPSSLNSLFISLPLILTLTKIIPLKPTSPPCMTDLELDHGFMYDDQGRTDLLRSPFFDLNLNVDDTVDNYVDRILFMLVPSIEEHLPTGNWRIIGLPLTSPPSATFPMNTTLGITCLLVASLGLLGLFQNKIPGSKTKPSAQITCYTIDDNDAHNGKKRLSPKIDEDNDRKCLRSSVSYPKPKRTNAKTAVYSRKTAKNRGKTHLDAESFRNQHLGYENLLFPFQNQHLDAEFFQIQHLGGRIPPSSRLWNATSTSSSKEFRNRSIRANYRCNAATFANLSICDADDSQLREIGDRSCLLAPPRPPPEFCRTTAGPPPDAGVSPDHHTRPDVLPNHHLRPDVLPDHHLRPDVLSDHHLRPDVLPDHHLRPDVLPNHHLRPDVPPDHHLRPNVLPNNHLRPDVLPEHHLKPDVLPDNHLRPDVLPDHHLRPNVLSDHHLRPDVLLDHHLRPDVLPDHRLTPNILPDHHLTPNVLPDHRLTSYLRRTTA</sequence>
<accession>A0ABD0U7R3</accession>
<feature type="region of interest" description="Disordered" evidence="1">
    <location>
        <begin position="131"/>
        <end position="292"/>
    </location>
</feature>
<feature type="region of interest" description="Disordered" evidence="1">
    <location>
        <begin position="594"/>
        <end position="635"/>
    </location>
</feature>
<feature type="compositionally biased region" description="Basic and acidic residues" evidence="1">
    <location>
        <begin position="688"/>
        <end position="703"/>
    </location>
</feature>
<feature type="region of interest" description="Disordered" evidence="1">
    <location>
        <begin position="55"/>
        <end position="77"/>
    </location>
</feature>
<feature type="compositionally biased region" description="Basic and acidic residues" evidence="1">
    <location>
        <begin position="192"/>
        <end position="202"/>
    </location>
</feature>
<feature type="compositionally biased region" description="Polar residues" evidence="1">
    <location>
        <begin position="269"/>
        <end position="280"/>
    </location>
</feature>
<reference evidence="2 3" key="1">
    <citation type="journal article" date="2024" name="Plant Biotechnol. J.">
        <title>Dendrobium thyrsiflorum genome and its molecular insights into genes involved in important horticultural traits.</title>
        <authorList>
            <person name="Chen B."/>
            <person name="Wang J.Y."/>
            <person name="Zheng P.J."/>
            <person name="Li K.L."/>
            <person name="Liang Y.M."/>
            <person name="Chen X.F."/>
            <person name="Zhang C."/>
            <person name="Zhao X."/>
            <person name="He X."/>
            <person name="Zhang G.Q."/>
            <person name="Liu Z.J."/>
            <person name="Xu Q."/>
        </authorList>
    </citation>
    <scope>NUCLEOTIDE SEQUENCE [LARGE SCALE GENOMIC DNA]</scope>
    <source>
        <strain evidence="2">GZMU011</strain>
    </source>
</reference>
<dbReference type="Proteomes" id="UP001552299">
    <property type="component" value="Unassembled WGS sequence"/>
</dbReference>
<feature type="compositionally biased region" description="Acidic residues" evidence="1">
    <location>
        <begin position="55"/>
        <end position="68"/>
    </location>
</feature>
<keyword evidence="3" id="KW-1185">Reference proteome</keyword>
<comment type="caution">
    <text evidence="2">The sequence shown here is derived from an EMBL/GenBank/DDBJ whole genome shotgun (WGS) entry which is preliminary data.</text>
</comment>
<feature type="compositionally biased region" description="Polar residues" evidence="1">
    <location>
        <begin position="141"/>
        <end position="153"/>
    </location>
</feature>
<feature type="compositionally biased region" description="Polar residues" evidence="1">
    <location>
        <begin position="167"/>
        <end position="179"/>
    </location>
</feature>
<feature type="region of interest" description="Disordered" evidence="1">
    <location>
        <begin position="664"/>
        <end position="703"/>
    </location>
</feature>
<name>A0ABD0U7R3_DENTH</name>
<feature type="compositionally biased region" description="Polar residues" evidence="1">
    <location>
        <begin position="211"/>
        <end position="243"/>
    </location>
</feature>
<protein>
    <submittedName>
        <fullName evidence="2">Uncharacterized protein</fullName>
    </submittedName>
</protein>
<evidence type="ECO:0000313" key="3">
    <source>
        <dbReference type="Proteomes" id="UP001552299"/>
    </source>
</evidence>
<dbReference type="EMBL" id="JANQDX010000017">
    <property type="protein sequence ID" value="KAL0908830.1"/>
    <property type="molecule type" value="Genomic_DNA"/>
</dbReference>
<feature type="compositionally biased region" description="Basic and acidic residues" evidence="1">
    <location>
        <begin position="668"/>
        <end position="678"/>
    </location>
</feature>
<proteinExistence type="predicted"/>
<dbReference type="AlphaFoldDB" id="A0ABD0U7R3"/>